<accession>A0AAE1HYL2</accession>
<organism evidence="2 3">
    <name type="scientific">Frankliniella fusca</name>
    <dbReference type="NCBI Taxonomy" id="407009"/>
    <lineage>
        <taxon>Eukaryota</taxon>
        <taxon>Metazoa</taxon>
        <taxon>Ecdysozoa</taxon>
        <taxon>Arthropoda</taxon>
        <taxon>Hexapoda</taxon>
        <taxon>Insecta</taxon>
        <taxon>Pterygota</taxon>
        <taxon>Neoptera</taxon>
        <taxon>Paraneoptera</taxon>
        <taxon>Thysanoptera</taxon>
        <taxon>Terebrantia</taxon>
        <taxon>Thripoidea</taxon>
        <taxon>Thripidae</taxon>
        <taxon>Frankliniella</taxon>
    </lineage>
</organism>
<dbReference type="Proteomes" id="UP001219518">
    <property type="component" value="Unassembled WGS sequence"/>
</dbReference>
<gene>
    <name evidence="2" type="ORF">KUF71_020902</name>
</gene>
<reference evidence="2" key="2">
    <citation type="journal article" date="2023" name="BMC Genomics">
        <title>Pest status, molecular evolution, and epigenetic factors derived from the genome assembly of Frankliniella fusca, a thysanopteran phytovirus vector.</title>
        <authorList>
            <person name="Catto M.A."/>
            <person name="Labadie P.E."/>
            <person name="Jacobson A.L."/>
            <person name="Kennedy G.G."/>
            <person name="Srinivasan R."/>
            <person name="Hunt B.G."/>
        </authorList>
    </citation>
    <scope>NUCLEOTIDE SEQUENCE</scope>
    <source>
        <strain evidence="2">PL_HMW_Pooled</strain>
    </source>
</reference>
<comment type="caution">
    <text evidence="2">The sequence shown here is derived from an EMBL/GenBank/DDBJ whole genome shotgun (WGS) entry which is preliminary data.</text>
</comment>
<dbReference type="EMBL" id="JAHWGI010001407">
    <property type="protein sequence ID" value="KAK3929918.1"/>
    <property type="molecule type" value="Genomic_DNA"/>
</dbReference>
<feature type="chain" id="PRO_5042128016" evidence="1">
    <location>
        <begin position="19"/>
        <end position="195"/>
    </location>
</feature>
<dbReference type="AlphaFoldDB" id="A0AAE1HYL2"/>
<sequence length="195" mass="20512">MWWCGLGLGLGGLGLRLAARPNESLVRNDADECLVRRAARSATARIVLADRCPDAAPRRGALADQAGGAVQEALVLTGKQVTRLVSNLGERAAQMGQRCAAEAGVALAETLGSAEWRSGTARWVSDRATEAVAEAQAALRRQQQHLLRGEPGEPPPRASPLTAHVARHVHALRAAIREHRGPGGVAPAPRTCSPL</sequence>
<evidence type="ECO:0000313" key="3">
    <source>
        <dbReference type="Proteomes" id="UP001219518"/>
    </source>
</evidence>
<evidence type="ECO:0000256" key="1">
    <source>
        <dbReference type="SAM" id="SignalP"/>
    </source>
</evidence>
<feature type="non-terminal residue" evidence="2">
    <location>
        <position position="1"/>
    </location>
</feature>
<evidence type="ECO:0000313" key="2">
    <source>
        <dbReference type="EMBL" id="KAK3929918.1"/>
    </source>
</evidence>
<reference evidence="2" key="1">
    <citation type="submission" date="2021-07" db="EMBL/GenBank/DDBJ databases">
        <authorList>
            <person name="Catto M.A."/>
            <person name="Jacobson A."/>
            <person name="Kennedy G."/>
            <person name="Labadie P."/>
            <person name="Hunt B.G."/>
            <person name="Srinivasan R."/>
        </authorList>
    </citation>
    <scope>NUCLEOTIDE SEQUENCE</scope>
    <source>
        <strain evidence="2">PL_HMW_Pooled</strain>
        <tissue evidence="2">Head</tissue>
    </source>
</reference>
<keyword evidence="3" id="KW-1185">Reference proteome</keyword>
<feature type="signal peptide" evidence="1">
    <location>
        <begin position="1"/>
        <end position="18"/>
    </location>
</feature>
<proteinExistence type="predicted"/>
<keyword evidence="1" id="KW-0732">Signal</keyword>
<protein>
    <submittedName>
        <fullName evidence="2">5-dehydro-4-deoxyglucarate dehydratase</fullName>
    </submittedName>
</protein>
<name>A0AAE1HYL2_9NEOP</name>